<dbReference type="EMBL" id="MN740772">
    <property type="protein sequence ID" value="QHU10877.1"/>
    <property type="molecule type" value="Genomic_DNA"/>
</dbReference>
<organism evidence="2">
    <name type="scientific">viral metagenome</name>
    <dbReference type="NCBI Taxonomy" id="1070528"/>
    <lineage>
        <taxon>unclassified sequences</taxon>
        <taxon>metagenomes</taxon>
        <taxon>organismal metagenomes</taxon>
    </lineage>
</organism>
<protein>
    <submittedName>
        <fullName evidence="2">Uncharacterized protein</fullName>
    </submittedName>
</protein>
<proteinExistence type="predicted"/>
<feature type="region of interest" description="Disordered" evidence="1">
    <location>
        <begin position="1"/>
        <end position="27"/>
    </location>
</feature>
<name>A0A6C0K2G9_9ZZZZ</name>
<sequence length="421" mass="48658">MTKTRKNNKLSKSNKHSRHIKRNKRRTKIRKIRKISKTSKMQTIKSKTPKDIQRISLVISNSLKRKQGARDLAKGITDPIHGLKSSYAPTINEQLVSLKSIPREKIEDCNNENAFKLREPLKIAIPGSMYGKYCFKYTEPEAKKFLLHNLSANKHIKPEVVVPPIQMQSNCWFNTMFATLFISDKGRKFFHYFRELMIEGKQATGAKIPEKLADAFALLNFAVESALTGSRYAYELNTNSIIKQIYESIPEHYHKKMPYLVGVDEASNPIRYYGSIINYLDEHSLQFLFVSKLETDWKTRISSDVKALVHKPHIIILEIFDKASETINKPDTFKLGDAEYKLDSCVIRDTTQQHFCATITCEGEEMGYDGMSFHRLVPMKWKNTVNTNKTWGFEGSNDTDGTPLKWSFMNGYQLLLYYRVK</sequence>
<evidence type="ECO:0000256" key="1">
    <source>
        <dbReference type="SAM" id="MobiDB-lite"/>
    </source>
</evidence>
<reference evidence="2" key="1">
    <citation type="journal article" date="2020" name="Nature">
        <title>Giant virus diversity and host interactions through global metagenomics.</title>
        <authorList>
            <person name="Schulz F."/>
            <person name="Roux S."/>
            <person name="Paez-Espino D."/>
            <person name="Jungbluth S."/>
            <person name="Walsh D.A."/>
            <person name="Denef V.J."/>
            <person name="McMahon K.D."/>
            <person name="Konstantinidis K.T."/>
            <person name="Eloe-Fadrosh E.A."/>
            <person name="Kyrpides N.C."/>
            <person name="Woyke T."/>
        </authorList>
    </citation>
    <scope>NUCLEOTIDE SEQUENCE</scope>
    <source>
        <strain evidence="2">GVMAG-S-1101165-83</strain>
    </source>
</reference>
<dbReference type="AlphaFoldDB" id="A0A6C0K2G9"/>
<accession>A0A6C0K2G9</accession>
<evidence type="ECO:0000313" key="2">
    <source>
        <dbReference type="EMBL" id="QHU10877.1"/>
    </source>
</evidence>